<protein>
    <recommendedName>
        <fullName evidence="2">Non-canonical purine NTP pyrophosphatase</fullName>
    </recommendedName>
</protein>
<organism evidence="1">
    <name type="scientific">marine metagenome</name>
    <dbReference type="NCBI Taxonomy" id="408172"/>
    <lineage>
        <taxon>unclassified sequences</taxon>
        <taxon>metagenomes</taxon>
        <taxon>ecological metagenomes</taxon>
    </lineage>
</organism>
<proteinExistence type="predicted"/>
<reference evidence="1" key="1">
    <citation type="submission" date="2018-05" db="EMBL/GenBank/DDBJ databases">
        <authorList>
            <person name="Lanie J.A."/>
            <person name="Ng W.-L."/>
            <person name="Kazmierczak K.M."/>
            <person name="Andrzejewski T.M."/>
            <person name="Davidsen T.M."/>
            <person name="Wayne K.J."/>
            <person name="Tettelin H."/>
            <person name="Glass J.I."/>
            <person name="Rusch D."/>
            <person name="Podicherti R."/>
            <person name="Tsui H.-C.T."/>
            <person name="Winkler M.E."/>
        </authorList>
    </citation>
    <scope>NUCLEOTIDE SEQUENCE</scope>
</reference>
<dbReference type="Gene3D" id="3.90.950.10">
    <property type="match status" value="1"/>
</dbReference>
<sequence length="101" mass="10417">MTKTRLLLATNNAGKIQELVHLLDGIPLAITTPEDEGVVLDVEETGSTFEGNATLKAVAFAAASGLRALSDDSGLEVDVLGGEPGIFSARYAGPNATSDQM</sequence>
<dbReference type="Pfam" id="PF01725">
    <property type="entry name" value="Ham1p_like"/>
    <property type="match status" value="1"/>
</dbReference>
<dbReference type="EMBL" id="UINC01081628">
    <property type="protein sequence ID" value="SVC25669.1"/>
    <property type="molecule type" value="Genomic_DNA"/>
</dbReference>
<dbReference type="SUPFAM" id="SSF52972">
    <property type="entry name" value="ITPase-like"/>
    <property type="match status" value="1"/>
</dbReference>
<evidence type="ECO:0000313" key="1">
    <source>
        <dbReference type="EMBL" id="SVC25669.1"/>
    </source>
</evidence>
<dbReference type="GO" id="GO:0009143">
    <property type="term" value="P:nucleoside triphosphate catabolic process"/>
    <property type="evidence" value="ECO:0007669"/>
    <property type="project" value="InterPro"/>
</dbReference>
<name>A0A382KN26_9ZZZZ</name>
<gene>
    <name evidence="1" type="ORF">METZ01_LOCUS278523</name>
</gene>
<dbReference type="InterPro" id="IPR029001">
    <property type="entry name" value="ITPase-like_fam"/>
</dbReference>
<feature type="non-terminal residue" evidence="1">
    <location>
        <position position="101"/>
    </location>
</feature>
<dbReference type="AlphaFoldDB" id="A0A382KN26"/>
<dbReference type="InterPro" id="IPR002637">
    <property type="entry name" value="RdgB/HAM1"/>
</dbReference>
<accession>A0A382KN26</accession>
<evidence type="ECO:0008006" key="2">
    <source>
        <dbReference type="Google" id="ProtNLM"/>
    </source>
</evidence>
<dbReference type="GO" id="GO:0047429">
    <property type="term" value="F:nucleoside triphosphate diphosphatase activity"/>
    <property type="evidence" value="ECO:0007669"/>
    <property type="project" value="InterPro"/>
</dbReference>